<dbReference type="SUPFAM" id="SSF82784">
    <property type="entry name" value="OsmC-like"/>
    <property type="match status" value="1"/>
</dbReference>
<name>A0A4V1Z1P2_9ACTN</name>
<dbReference type="AlphaFoldDB" id="A0A4V1Z1P2"/>
<dbReference type="PANTHER" id="PTHR34352">
    <property type="entry name" value="PROTEIN YHFA"/>
    <property type="match status" value="1"/>
</dbReference>
<protein>
    <submittedName>
        <fullName evidence="1">OsmC family peroxiredoxin</fullName>
    </submittedName>
</protein>
<dbReference type="InterPro" id="IPR036102">
    <property type="entry name" value="OsmC/Ohrsf"/>
</dbReference>
<keyword evidence="2" id="KW-1185">Reference proteome</keyword>
<dbReference type="EMBL" id="SDPU01000023">
    <property type="protein sequence ID" value="RYU11596.1"/>
    <property type="molecule type" value="Genomic_DNA"/>
</dbReference>
<dbReference type="PANTHER" id="PTHR34352:SF1">
    <property type="entry name" value="PROTEIN YHFA"/>
    <property type="match status" value="1"/>
</dbReference>
<sequence>MTDGSGRSVEITRLALGRYEAVNPRGGTLRFGSGGDSDEFSPVELLLTAIAGCTAADVDYITVKRAEPTTFRVQVRGDKVRDETGNRMEDLAVTIEIAFPEGEAGDAAREVLPSAVERSHDRLCTVSRTVERGTPVSVEVV</sequence>
<comment type="caution">
    <text evidence="1">The sequence shown here is derived from an EMBL/GenBank/DDBJ whole genome shotgun (WGS) entry which is preliminary data.</text>
</comment>
<dbReference type="InterPro" id="IPR015946">
    <property type="entry name" value="KH_dom-like_a/b"/>
</dbReference>
<dbReference type="InterPro" id="IPR003718">
    <property type="entry name" value="OsmC/Ohr_fam"/>
</dbReference>
<proteinExistence type="predicted"/>
<evidence type="ECO:0000313" key="2">
    <source>
        <dbReference type="Proteomes" id="UP000291189"/>
    </source>
</evidence>
<reference evidence="1 2" key="1">
    <citation type="submission" date="2019-01" db="EMBL/GenBank/DDBJ databases">
        <title>Nocardioides guangzhouensis sp. nov., an actinobacterium isolated from soil.</title>
        <authorList>
            <person name="Fu Y."/>
            <person name="Cai Y."/>
            <person name="Lin Z."/>
            <person name="Chen P."/>
        </authorList>
    </citation>
    <scope>NUCLEOTIDE SEQUENCE [LARGE SCALE GENOMIC DNA]</scope>
    <source>
        <strain evidence="1 2">NBRC 105384</strain>
    </source>
</reference>
<dbReference type="OrthoDB" id="4864805at2"/>
<evidence type="ECO:0000313" key="1">
    <source>
        <dbReference type="EMBL" id="RYU11596.1"/>
    </source>
</evidence>
<accession>A0A4V1Z1P2</accession>
<organism evidence="1 2">
    <name type="scientific">Nocardioides iriomotensis</name>
    <dbReference type="NCBI Taxonomy" id="715784"/>
    <lineage>
        <taxon>Bacteria</taxon>
        <taxon>Bacillati</taxon>
        <taxon>Actinomycetota</taxon>
        <taxon>Actinomycetes</taxon>
        <taxon>Propionibacteriales</taxon>
        <taxon>Nocardioidaceae</taxon>
        <taxon>Nocardioides</taxon>
    </lineage>
</organism>
<dbReference type="Pfam" id="PF02566">
    <property type="entry name" value="OsmC"/>
    <property type="match status" value="1"/>
</dbReference>
<dbReference type="RefSeq" id="WP_129987871.1">
    <property type="nucleotide sequence ID" value="NZ_SDPU01000023.1"/>
</dbReference>
<dbReference type="Proteomes" id="UP000291189">
    <property type="component" value="Unassembled WGS sequence"/>
</dbReference>
<gene>
    <name evidence="1" type="ORF">ETU37_13630</name>
</gene>
<dbReference type="Gene3D" id="3.30.300.20">
    <property type="match status" value="1"/>
</dbReference>